<evidence type="ECO:0000259" key="1">
    <source>
        <dbReference type="PROSITE" id="PS51186"/>
    </source>
</evidence>
<dbReference type="Pfam" id="PF17668">
    <property type="entry name" value="Acetyltransf_17"/>
    <property type="match status" value="1"/>
</dbReference>
<dbReference type="GO" id="GO:0030649">
    <property type="term" value="P:aminoglycoside antibiotic catabolic process"/>
    <property type="evidence" value="ECO:0007669"/>
    <property type="project" value="TreeGrafter"/>
</dbReference>
<dbReference type="PROSITE" id="PS51186">
    <property type="entry name" value="GNAT"/>
    <property type="match status" value="1"/>
</dbReference>
<dbReference type="InterPro" id="IPR025559">
    <property type="entry name" value="Eis_dom"/>
</dbReference>
<dbReference type="InterPro" id="IPR051554">
    <property type="entry name" value="Acetyltransferase_Eis"/>
</dbReference>
<dbReference type="Gene3D" id="3.40.630.30">
    <property type="match status" value="2"/>
</dbReference>
<dbReference type="InterPro" id="IPR036527">
    <property type="entry name" value="SCP2_sterol-bd_dom_sf"/>
</dbReference>
<dbReference type="Pfam" id="PF13530">
    <property type="entry name" value="SCP2_2"/>
    <property type="match status" value="1"/>
</dbReference>
<gene>
    <name evidence="2" type="ORF">SAMN04489868_11443</name>
</gene>
<evidence type="ECO:0000313" key="2">
    <source>
        <dbReference type="EMBL" id="SFH70373.1"/>
    </source>
</evidence>
<dbReference type="SUPFAM" id="SSF55729">
    <property type="entry name" value="Acyl-CoA N-acyltransferases (Nat)"/>
    <property type="match status" value="1"/>
</dbReference>
<dbReference type="PANTHER" id="PTHR37817">
    <property type="entry name" value="N-ACETYLTRANSFERASE EIS"/>
    <property type="match status" value="1"/>
</dbReference>
<dbReference type="Gene3D" id="3.30.1050.10">
    <property type="entry name" value="SCP2 sterol-binding domain"/>
    <property type="match status" value="1"/>
</dbReference>
<keyword evidence="3" id="KW-1185">Reference proteome</keyword>
<dbReference type="PANTHER" id="PTHR37817:SF1">
    <property type="entry name" value="N-ACETYLTRANSFERASE EIS"/>
    <property type="match status" value="1"/>
</dbReference>
<dbReference type="SUPFAM" id="SSF55718">
    <property type="entry name" value="SCP-like"/>
    <property type="match status" value="1"/>
</dbReference>
<accession>A0A1I3C7I9</accession>
<protein>
    <submittedName>
        <fullName evidence="2">Predicted acetyltransferase</fullName>
    </submittedName>
</protein>
<keyword evidence="2" id="KW-0808">Transferase</keyword>
<organism evidence="2 3">
    <name type="scientific">Pisciglobus halotolerans</name>
    <dbReference type="NCBI Taxonomy" id="745365"/>
    <lineage>
        <taxon>Bacteria</taxon>
        <taxon>Bacillati</taxon>
        <taxon>Bacillota</taxon>
        <taxon>Bacilli</taxon>
        <taxon>Lactobacillales</taxon>
        <taxon>Carnobacteriaceae</taxon>
    </lineage>
</organism>
<dbReference type="Proteomes" id="UP000198668">
    <property type="component" value="Unassembled WGS sequence"/>
</dbReference>
<dbReference type="InterPro" id="IPR041380">
    <property type="entry name" value="Acetyltransf_17"/>
</dbReference>
<name>A0A1I3C7I9_9LACT</name>
<dbReference type="OrthoDB" id="9768284at2"/>
<evidence type="ECO:0000313" key="3">
    <source>
        <dbReference type="Proteomes" id="UP000198668"/>
    </source>
</evidence>
<proteinExistence type="predicted"/>
<dbReference type="AlphaFoldDB" id="A0A1I3C7I9"/>
<dbReference type="InterPro" id="IPR016181">
    <property type="entry name" value="Acyl_CoA_acyltransferase"/>
</dbReference>
<reference evidence="2 3" key="1">
    <citation type="submission" date="2016-10" db="EMBL/GenBank/DDBJ databases">
        <authorList>
            <person name="de Groot N.N."/>
        </authorList>
    </citation>
    <scope>NUCLEOTIDE SEQUENCE [LARGE SCALE GENOMIC DNA]</scope>
    <source>
        <strain evidence="2 3">DSM 27630</strain>
    </source>
</reference>
<dbReference type="Pfam" id="PF13527">
    <property type="entry name" value="Acetyltransf_9"/>
    <property type="match status" value="1"/>
</dbReference>
<dbReference type="GO" id="GO:0034069">
    <property type="term" value="F:aminoglycoside N-acetyltransferase activity"/>
    <property type="evidence" value="ECO:0007669"/>
    <property type="project" value="TreeGrafter"/>
</dbReference>
<sequence length="396" mass="46292">MDYQQIQPDRFKEMLELAAYAFDLEPDEEFQKMLHSFALHSAVYGAIDQDHLTSQLLVLQMSIFLHETEIPMGGVSYVSSYPEVRGSGNITELIGRALKGMKEKGQLLSFLSPFSYAFYRKYGYEHVFNQTTYTIANKDLPHFKEVKGTVKRVKGTQVLSQLADLYQKRYQQAVGPVVRREWNWELKLEQHKHQQVALYLDEDNQAQGYLLYHFSKSQKSTFVLDEMVYLTHDAFKGLWQFITSHRSSFAAFSYVANDGEKLADLFENPRIQQKTQPHMMARIVDFPAFIQTYPFLERAQATFYLKVKDDFAEWNNGLWKVELRTTGRKVTKVQEEEKVPAHHWIEGTIQDWTCFLLHSQDIKKMAFHERILADKAVLQDFVERVPNGHPELYDAF</sequence>
<dbReference type="InterPro" id="IPR000182">
    <property type="entry name" value="GNAT_dom"/>
</dbReference>
<feature type="domain" description="N-acetyltransferase" evidence="1">
    <location>
        <begin position="1"/>
        <end position="147"/>
    </location>
</feature>
<dbReference type="RefSeq" id="WP_092092271.1">
    <property type="nucleotide sequence ID" value="NZ_FOQE01000014.1"/>
</dbReference>
<dbReference type="EMBL" id="FOQE01000014">
    <property type="protein sequence ID" value="SFH70373.1"/>
    <property type="molecule type" value="Genomic_DNA"/>
</dbReference>